<dbReference type="Proteomes" id="UP001224122">
    <property type="component" value="Unassembled WGS sequence"/>
</dbReference>
<accession>A0ABT9XX54</accession>
<sequence>MKRPQSFLEEALCSLFVSCFTEIKINGHSNEWLFILPKNGDVMKIADHLSKKQKQQLNNIKEAKKNRKKKSSNAPKIEKRNVEKLRFRDYEEVMGKRMPTFHRKRGGECENKY</sequence>
<protein>
    <submittedName>
        <fullName evidence="2">Uncharacterized protein</fullName>
    </submittedName>
</protein>
<dbReference type="EMBL" id="JAUSTW010000004">
    <property type="protein sequence ID" value="MDQ0199845.1"/>
    <property type="molecule type" value="Genomic_DNA"/>
</dbReference>
<name>A0ABT9XX54_9BACI</name>
<evidence type="ECO:0000256" key="1">
    <source>
        <dbReference type="SAM" id="MobiDB-lite"/>
    </source>
</evidence>
<reference evidence="2 3" key="1">
    <citation type="submission" date="2023-07" db="EMBL/GenBank/DDBJ databases">
        <title>Genomic Encyclopedia of Type Strains, Phase IV (KMG-IV): sequencing the most valuable type-strain genomes for metagenomic binning, comparative biology and taxonomic classification.</title>
        <authorList>
            <person name="Goeker M."/>
        </authorList>
    </citation>
    <scope>NUCLEOTIDE SEQUENCE [LARGE SCALE GENOMIC DNA]</scope>
    <source>
        <strain evidence="2 3">DSM 27594</strain>
    </source>
</reference>
<dbReference type="RefSeq" id="WP_307409278.1">
    <property type="nucleotide sequence ID" value="NZ_JAUSTW010000004.1"/>
</dbReference>
<keyword evidence="3" id="KW-1185">Reference proteome</keyword>
<comment type="caution">
    <text evidence="2">The sequence shown here is derived from an EMBL/GenBank/DDBJ whole genome shotgun (WGS) entry which is preliminary data.</text>
</comment>
<proteinExistence type="predicted"/>
<feature type="region of interest" description="Disordered" evidence="1">
    <location>
        <begin position="61"/>
        <end position="80"/>
    </location>
</feature>
<evidence type="ECO:0000313" key="3">
    <source>
        <dbReference type="Proteomes" id="UP001224122"/>
    </source>
</evidence>
<evidence type="ECO:0000313" key="2">
    <source>
        <dbReference type="EMBL" id="MDQ0199845.1"/>
    </source>
</evidence>
<gene>
    <name evidence="2" type="ORF">J2S10_003027</name>
</gene>
<organism evidence="2 3">
    <name type="scientific">Neobacillus ginsengisoli</name>
    <dbReference type="NCBI Taxonomy" id="904295"/>
    <lineage>
        <taxon>Bacteria</taxon>
        <taxon>Bacillati</taxon>
        <taxon>Bacillota</taxon>
        <taxon>Bacilli</taxon>
        <taxon>Bacillales</taxon>
        <taxon>Bacillaceae</taxon>
        <taxon>Neobacillus</taxon>
    </lineage>
</organism>